<dbReference type="AlphaFoldDB" id="A0A6J6U7W5"/>
<dbReference type="InterPro" id="IPR003439">
    <property type="entry name" value="ABC_transporter-like_ATP-bd"/>
</dbReference>
<evidence type="ECO:0000256" key="4">
    <source>
        <dbReference type="ARBA" id="ARBA00022741"/>
    </source>
</evidence>
<feature type="transmembrane region" description="Helical" evidence="8">
    <location>
        <begin position="39"/>
        <end position="58"/>
    </location>
</feature>
<dbReference type="SUPFAM" id="SSF52540">
    <property type="entry name" value="P-loop containing nucleoside triphosphate hydrolases"/>
    <property type="match status" value="1"/>
</dbReference>
<dbReference type="PANTHER" id="PTHR30482">
    <property type="entry name" value="HIGH-AFFINITY BRANCHED-CHAIN AMINO ACID TRANSPORT SYSTEM PERMEASE"/>
    <property type="match status" value="1"/>
</dbReference>
<dbReference type="GO" id="GO:0015658">
    <property type="term" value="F:branched-chain amino acid transmembrane transporter activity"/>
    <property type="evidence" value="ECO:0007669"/>
    <property type="project" value="InterPro"/>
</dbReference>
<keyword evidence="4" id="KW-0547">Nucleotide-binding</keyword>
<evidence type="ECO:0000256" key="1">
    <source>
        <dbReference type="ARBA" id="ARBA00004651"/>
    </source>
</evidence>
<evidence type="ECO:0000256" key="8">
    <source>
        <dbReference type="SAM" id="Phobius"/>
    </source>
</evidence>
<accession>A0A6J6U7W5</accession>
<feature type="transmembrane region" description="Helical" evidence="8">
    <location>
        <begin position="147"/>
        <end position="165"/>
    </location>
</feature>
<evidence type="ECO:0000313" key="11">
    <source>
        <dbReference type="EMBL" id="CAB4895435.1"/>
    </source>
</evidence>
<dbReference type="PANTHER" id="PTHR30482:SF20">
    <property type="entry name" value="HIGH-AFFINITY BRANCHED-CHAIN AMINO ACID TRANSPORT SYSTEM PERMEASE PROTEIN LIVM"/>
    <property type="match status" value="1"/>
</dbReference>
<dbReference type="GO" id="GO:0005886">
    <property type="term" value="C:plasma membrane"/>
    <property type="evidence" value="ECO:0007669"/>
    <property type="project" value="UniProtKB-SubCell"/>
</dbReference>
<feature type="transmembrane region" description="Helical" evidence="8">
    <location>
        <begin position="620"/>
        <end position="638"/>
    </location>
</feature>
<evidence type="ECO:0000313" key="12">
    <source>
        <dbReference type="EMBL" id="CAB4988209.1"/>
    </source>
</evidence>
<dbReference type="Pfam" id="PF00005">
    <property type="entry name" value="ABC_tran"/>
    <property type="match status" value="1"/>
</dbReference>
<keyword evidence="2" id="KW-1003">Cell membrane</keyword>
<feature type="transmembrane region" description="Helical" evidence="8">
    <location>
        <begin position="196"/>
        <end position="216"/>
    </location>
</feature>
<keyword evidence="5" id="KW-0067">ATP-binding</keyword>
<feature type="transmembrane region" description="Helical" evidence="8">
    <location>
        <begin position="349"/>
        <end position="368"/>
    </location>
</feature>
<evidence type="ECO:0000256" key="2">
    <source>
        <dbReference type="ARBA" id="ARBA00022475"/>
    </source>
</evidence>
<dbReference type="InterPro" id="IPR027417">
    <property type="entry name" value="P-loop_NTPase"/>
</dbReference>
<protein>
    <submittedName>
        <fullName evidence="10">Unannotated protein</fullName>
    </submittedName>
</protein>
<dbReference type="CDD" id="cd06581">
    <property type="entry name" value="TM_PBP1_LivM_like"/>
    <property type="match status" value="1"/>
</dbReference>
<keyword evidence="7 8" id="KW-0472">Membrane</keyword>
<dbReference type="EMBL" id="CAFBOS010000037">
    <property type="protein sequence ID" value="CAB4988209.1"/>
    <property type="molecule type" value="Genomic_DNA"/>
</dbReference>
<dbReference type="GO" id="GO:0016887">
    <property type="term" value="F:ATP hydrolysis activity"/>
    <property type="evidence" value="ECO:0007669"/>
    <property type="project" value="InterPro"/>
</dbReference>
<dbReference type="InterPro" id="IPR043428">
    <property type="entry name" value="LivM-like"/>
</dbReference>
<evidence type="ECO:0000256" key="5">
    <source>
        <dbReference type="ARBA" id="ARBA00022840"/>
    </source>
</evidence>
<keyword evidence="6 8" id="KW-1133">Transmembrane helix</keyword>
<evidence type="ECO:0000256" key="3">
    <source>
        <dbReference type="ARBA" id="ARBA00022692"/>
    </source>
</evidence>
<proteinExistence type="predicted"/>
<dbReference type="InterPro" id="IPR003593">
    <property type="entry name" value="AAA+_ATPase"/>
</dbReference>
<feature type="transmembrane region" description="Helical" evidence="8">
    <location>
        <begin position="574"/>
        <end position="599"/>
    </location>
</feature>
<dbReference type="Pfam" id="PF02653">
    <property type="entry name" value="BPD_transp_2"/>
    <property type="match status" value="2"/>
</dbReference>
<dbReference type="CDD" id="cd06582">
    <property type="entry name" value="TM_PBP1_LivH_like"/>
    <property type="match status" value="1"/>
</dbReference>
<feature type="transmembrane region" description="Helical" evidence="8">
    <location>
        <begin position="441"/>
        <end position="460"/>
    </location>
</feature>
<dbReference type="PROSITE" id="PS50893">
    <property type="entry name" value="ABC_TRANSPORTER_2"/>
    <property type="match status" value="1"/>
</dbReference>
<feature type="transmembrane region" description="Helical" evidence="8">
    <location>
        <begin position="275"/>
        <end position="292"/>
    </location>
</feature>
<keyword evidence="3 8" id="KW-0812">Transmembrane</keyword>
<evidence type="ECO:0000256" key="6">
    <source>
        <dbReference type="ARBA" id="ARBA00022989"/>
    </source>
</evidence>
<feature type="transmembrane region" description="Helical" evidence="8">
    <location>
        <begin position="540"/>
        <end position="562"/>
    </location>
</feature>
<evidence type="ECO:0000259" key="9">
    <source>
        <dbReference type="PROSITE" id="PS50893"/>
    </source>
</evidence>
<dbReference type="InterPro" id="IPR001851">
    <property type="entry name" value="ABC_transp_permease"/>
</dbReference>
<dbReference type="GO" id="GO:0005524">
    <property type="term" value="F:ATP binding"/>
    <property type="evidence" value="ECO:0007669"/>
    <property type="project" value="UniProtKB-KW"/>
</dbReference>
<dbReference type="CDD" id="cd03219">
    <property type="entry name" value="ABC_Mj1267_LivG_branched"/>
    <property type="match status" value="1"/>
</dbReference>
<name>A0A6J6U7W5_9ZZZZ</name>
<dbReference type="EMBL" id="CAFBMH010000012">
    <property type="protein sequence ID" value="CAB4895435.1"/>
    <property type="molecule type" value="Genomic_DNA"/>
</dbReference>
<organism evidence="10">
    <name type="scientific">freshwater metagenome</name>
    <dbReference type="NCBI Taxonomy" id="449393"/>
    <lineage>
        <taxon>unclassified sequences</taxon>
        <taxon>metagenomes</taxon>
        <taxon>ecological metagenomes</taxon>
    </lineage>
</organism>
<feature type="transmembrane region" description="Helical" evidence="8">
    <location>
        <begin position="491"/>
        <end position="509"/>
    </location>
</feature>
<feature type="transmembrane region" description="Helical" evidence="8">
    <location>
        <begin position="413"/>
        <end position="434"/>
    </location>
</feature>
<dbReference type="Gene3D" id="3.40.50.300">
    <property type="entry name" value="P-loop containing nucleotide triphosphate hydrolases"/>
    <property type="match status" value="1"/>
</dbReference>
<feature type="domain" description="ABC transporter" evidence="9">
    <location>
        <begin position="685"/>
        <end position="932"/>
    </location>
</feature>
<feature type="transmembrane region" description="Helical" evidence="8">
    <location>
        <begin position="375"/>
        <end position="393"/>
    </location>
</feature>
<dbReference type="SMART" id="SM00382">
    <property type="entry name" value="AAA"/>
    <property type="match status" value="1"/>
</dbReference>
<feature type="transmembrane region" description="Helical" evidence="8">
    <location>
        <begin position="64"/>
        <end position="84"/>
    </location>
</feature>
<comment type="subcellular location">
    <subcellularLocation>
        <location evidence="1">Cell membrane</location>
        <topology evidence="1">Multi-pass membrane protein</topology>
    </subcellularLocation>
</comment>
<feature type="transmembrane region" description="Helical" evidence="8">
    <location>
        <begin position="323"/>
        <end position="343"/>
    </location>
</feature>
<dbReference type="InterPro" id="IPR032823">
    <property type="entry name" value="BCA_ABC_TP_C"/>
</dbReference>
<feature type="transmembrane region" description="Helical" evidence="8">
    <location>
        <begin position="96"/>
        <end position="116"/>
    </location>
</feature>
<reference evidence="10" key="1">
    <citation type="submission" date="2020-05" db="EMBL/GenBank/DDBJ databases">
        <authorList>
            <person name="Chiriac C."/>
            <person name="Salcher M."/>
            <person name="Ghai R."/>
            <person name="Kavagutti S V."/>
        </authorList>
    </citation>
    <scope>NUCLEOTIDE SEQUENCE</scope>
</reference>
<feature type="transmembrane region" description="Helical" evidence="8">
    <location>
        <begin position="12"/>
        <end position="32"/>
    </location>
</feature>
<sequence>MFAFELTMQMPFNGIVTGLTYAVFAAGFVLIYRSTGVLNFAQGEIGAFGAAILALFVSNYSIPYWLAFAFAVTLCALSGAVVELTVVRRLFKAPRLVLLIATLGVAQMFTLGKIYLPDVTKSGNYPLPFAETSRWKVGSVSILGRDLIVLLVVPVLVIALGLFLTRTRFGLAVRASASNPDTARVFGISVKRTSTIVWTLAAGFAGATGIMLAPLLGTTAAKAGADSLGPPMLLRALAVSLLARMRSLPACLAGGIAIGIVEAVVSANVGNANRSLPDVYLFIGVLVLVLVFNRDRRAADGWSLSSQVKPIPARLQQMRLIRMLPAIGFVLLYGFLALIPVVLNKPSDFFTWTDILILAMVALSLSMLTGWAGQLSLGHFAFVGLGALTLIAVKGGNDIPVPFDLWDMHLTVGWLPGLAIATTVGIVAAIIVGLPALRVKGLFLAVTTLAFAVMAQTWLFRQKVFLKSGSSARIRPQKFFGWTFPNDRKQYYYFCLIILALLSIMVARLRRTGLGRSLIAVRENEDMAAASTVSPTRIKLTAFGIAGGIAGLAGALHATLFTNVTPETQYDPAASIRVVATTIIGGLGTVAGPVLGALWTRGLPARFDNTDEVKLLTSGIGLLILLLYFPGGLMQIVYSVRDGMLGLADRRLGERGVENPVPAIQKKVPVRPARNITVAEGTPWVATRGMHVRFGGNHAVNDVSIHANRNELVGLIGANGAGKSTLMNAISGFVPSTGGVDVLGRDVSSVAAYRRHRMGLGRGFQSAKLYPDLTVRETLMVALEARQRSLLIPSLTALPPSIPHERRKRSDATDIIDFLGLSRYGDQFIANLSTGTRRIVELGCLLAVDAKVLLLDEPTGGVAQKETEAFGPLIRRIQRELGAAMLVIEHDMPLIMSISDRVYCLEAGSIIAEGTPSEVRNNPLVIASYLGTDERAIERSGSGSVVGATTAD</sequence>
<dbReference type="Pfam" id="PF12399">
    <property type="entry name" value="BCA_ABC_TP_C"/>
    <property type="match status" value="1"/>
</dbReference>
<gene>
    <name evidence="10" type="ORF">UFOPK2754_02016</name>
    <name evidence="11" type="ORF">UFOPK3543_00551</name>
    <name evidence="12" type="ORF">UFOPK3967_00824</name>
</gene>
<dbReference type="EMBL" id="CAEZYR010000078">
    <property type="protein sequence ID" value="CAB4754663.1"/>
    <property type="molecule type" value="Genomic_DNA"/>
</dbReference>
<evidence type="ECO:0000256" key="7">
    <source>
        <dbReference type="ARBA" id="ARBA00023136"/>
    </source>
</evidence>
<evidence type="ECO:0000313" key="10">
    <source>
        <dbReference type="EMBL" id="CAB4754663.1"/>
    </source>
</evidence>